<name>A0AAD9V339_ACRCE</name>
<sequence length="174" mass="19415">MNTVLLIWIFLRIVMSVNGEDKKMNSLETKLFSASITCQPKYKAAEHIKCSFTLTNKDTRAYSVLTSNTPLRAESPLGLHVTRDGTKLEFRGIMQKREYPIPRDFQIINGGKSLSKAIDLSSGYDTTKPGMYTVAVDTYLEYVEGSVQPPTGNPEIQTKLVHLSSPPAKFQVVL</sequence>
<feature type="chain" id="PRO_5042000457" evidence="1">
    <location>
        <begin position="20"/>
        <end position="174"/>
    </location>
</feature>
<protein>
    <submittedName>
        <fullName evidence="2">Extracellular protease</fullName>
    </submittedName>
</protein>
<reference evidence="2" key="2">
    <citation type="journal article" date="2023" name="Science">
        <title>Genomic signatures of disease resistance in endangered staghorn corals.</title>
        <authorList>
            <person name="Vollmer S.V."/>
            <person name="Selwyn J.D."/>
            <person name="Despard B.A."/>
            <person name="Roesel C.L."/>
        </authorList>
    </citation>
    <scope>NUCLEOTIDE SEQUENCE</scope>
    <source>
        <strain evidence="2">K2</strain>
    </source>
</reference>
<organism evidence="2 3">
    <name type="scientific">Acropora cervicornis</name>
    <name type="common">Staghorn coral</name>
    <dbReference type="NCBI Taxonomy" id="6130"/>
    <lineage>
        <taxon>Eukaryota</taxon>
        <taxon>Metazoa</taxon>
        <taxon>Cnidaria</taxon>
        <taxon>Anthozoa</taxon>
        <taxon>Hexacorallia</taxon>
        <taxon>Scleractinia</taxon>
        <taxon>Astrocoeniina</taxon>
        <taxon>Acroporidae</taxon>
        <taxon>Acropora</taxon>
    </lineage>
</organism>
<dbReference type="GO" id="GO:0008233">
    <property type="term" value="F:peptidase activity"/>
    <property type="evidence" value="ECO:0007669"/>
    <property type="project" value="UniProtKB-KW"/>
</dbReference>
<gene>
    <name evidence="2" type="ORF">P5673_017970</name>
</gene>
<evidence type="ECO:0000313" key="2">
    <source>
        <dbReference type="EMBL" id="KAK2559352.1"/>
    </source>
</evidence>
<keyword evidence="2" id="KW-0378">Hydrolase</keyword>
<feature type="signal peptide" evidence="1">
    <location>
        <begin position="1"/>
        <end position="19"/>
    </location>
</feature>
<comment type="caution">
    <text evidence="2">The sequence shown here is derived from an EMBL/GenBank/DDBJ whole genome shotgun (WGS) entry which is preliminary data.</text>
</comment>
<keyword evidence="1" id="KW-0732">Signal</keyword>
<evidence type="ECO:0000313" key="3">
    <source>
        <dbReference type="Proteomes" id="UP001249851"/>
    </source>
</evidence>
<accession>A0AAD9V339</accession>
<dbReference type="Proteomes" id="UP001249851">
    <property type="component" value="Unassembled WGS sequence"/>
</dbReference>
<dbReference type="EMBL" id="JARQWQ010000040">
    <property type="protein sequence ID" value="KAK2559352.1"/>
    <property type="molecule type" value="Genomic_DNA"/>
</dbReference>
<evidence type="ECO:0000256" key="1">
    <source>
        <dbReference type="SAM" id="SignalP"/>
    </source>
</evidence>
<keyword evidence="2" id="KW-0645">Protease</keyword>
<keyword evidence="3" id="KW-1185">Reference proteome</keyword>
<dbReference type="GO" id="GO:0006508">
    <property type="term" value="P:proteolysis"/>
    <property type="evidence" value="ECO:0007669"/>
    <property type="project" value="UniProtKB-KW"/>
</dbReference>
<proteinExistence type="predicted"/>
<reference evidence="2" key="1">
    <citation type="journal article" date="2023" name="G3 (Bethesda)">
        <title>Whole genome assembly and annotation of the endangered Caribbean coral Acropora cervicornis.</title>
        <authorList>
            <person name="Selwyn J.D."/>
            <person name="Vollmer S.V."/>
        </authorList>
    </citation>
    <scope>NUCLEOTIDE SEQUENCE</scope>
    <source>
        <strain evidence="2">K2</strain>
    </source>
</reference>
<dbReference type="Gene3D" id="2.60.40.2970">
    <property type="match status" value="1"/>
</dbReference>
<dbReference type="AlphaFoldDB" id="A0AAD9V339"/>